<dbReference type="Gene3D" id="1.20.140.10">
    <property type="entry name" value="Butyryl-CoA Dehydrogenase, subunit A, domain 3"/>
    <property type="match status" value="1"/>
</dbReference>
<dbReference type="Pfam" id="PF02771">
    <property type="entry name" value="Acyl-CoA_dh_N"/>
    <property type="match status" value="1"/>
</dbReference>
<evidence type="ECO:0000259" key="6">
    <source>
        <dbReference type="Pfam" id="PF00441"/>
    </source>
</evidence>
<evidence type="ECO:0000256" key="5">
    <source>
        <dbReference type="ARBA" id="ARBA00023002"/>
    </source>
</evidence>
<gene>
    <name evidence="8" type="ORF">GCM10007320_29250</name>
</gene>
<name>A0ABQ3G263_9BURK</name>
<evidence type="ECO:0000256" key="1">
    <source>
        <dbReference type="ARBA" id="ARBA00001974"/>
    </source>
</evidence>
<evidence type="ECO:0000259" key="7">
    <source>
        <dbReference type="Pfam" id="PF02771"/>
    </source>
</evidence>
<comment type="cofactor">
    <cofactor evidence="1">
        <name>FAD</name>
        <dbReference type="ChEBI" id="CHEBI:57692"/>
    </cofactor>
</comment>
<evidence type="ECO:0000256" key="3">
    <source>
        <dbReference type="ARBA" id="ARBA00022630"/>
    </source>
</evidence>
<dbReference type="Proteomes" id="UP000626210">
    <property type="component" value="Unassembled WGS sequence"/>
</dbReference>
<evidence type="ECO:0000313" key="8">
    <source>
        <dbReference type="EMBL" id="GHC84610.1"/>
    </source>
</evidence>
<evidence type="ECO:0000256" key="2">
    <source>
        <dbReference type="ARBA" id="ARBA00009347"/>
    </source>
</evidence>
<keyword evidence="5" id="KW-0560">Oxidoreductase</keyword>
<sequence length="370" mass="38703">MSSSFPPLFPGMLLDAASRYAQDQAAAPQAGDAIAQMGWACTLVPEAAGGVGGSLTDLAAIVEGLATHGVQLPVVERCAVVPLLLQAAAPEVARRWLQALCEGDVAVAPLAALADPLDQPAVTARHLDIGFALTGLVRGTQLSADVSHALVPALLDGAEPALFLIERERLPAPAARYRSMEGREAVDVRLEDLALPEGACLARGAAARAALEQADNAALALTLADTVAALAALIQRTIAHLQERRQFGVALASFQVLRHRTADMYVRFLGARGLLLHALGEHQSAGGAGPALRRTLRLAKLSLAETARACAEAAIQMHGGMGMSEEVLATRLAQRLLASEFRYGDRLYHAMHLHGHAAATSQPLLSKSAP</sequence>
<dbReference type="Gene3D" id="1.10.540.10">
    <property type="entry name" value="Acyl-CoA dehydrogenase/oxidase, N-terminal domain"/>
    <property type="match status" value="1"/>
</dbReference>
<dbReference type="InterPro" id="IPR009100">
    <property type="entry name" value="AcylCoA_DH/oxidase_NM_dom_sf"/>
</dbReference>
<dbReference type="PANTHER" id="PTHR43884">
    <property type="entry name" value="ACYL-COA DEHYDROGENASE"/>
    <property type="match status" value="1"/>
</dbReference>
<keyword evidence="9" id="KW-1185">Reference proteome</keyword>
<evidence type="ECO:0000313" key="9">
    <source>
        <dbReference type="Proteomes" id="UP000626210"/>
    </source>
</evidence>
<keyword evidence="4" id="KW-0274">FAD</keyword>
<feature type="domain" description="Acyl-CoA dehydrogenase/oxidase C-terminal" evidence="6">
    <location>
        <begin position="223"/>
        <end position="342"/>
    </location>
</feature>
<comment type="similarity">
    <text evidence="2">Belongs to the acyl-CoA dehydrogenase family.</text>
</comment>
<dbReference type="Pfam" id="PF00441">
    <property type="entry name" value="Acyl-CoA_dh_1"/>
    <property type="match status" value="1"/>
</dbReference>
<dbReference type="InterPro" id="IPR036250">
    <property type="entry name" value="AcylCo_DH-like_C"/>
</dbReference>
<dbReference type="InterPro" id="IPR037069">
    <property type="entry name" value="AcylCoA_DH/ox_N_sf"/>
</dbReference>
<evidence type="ECO:0000256" key="4">
    <source>
        <dbReference type="ARBA" id="ARBA00022827"/>
    </source>
</evidence>
<organism evidence="8 9">
    <name type="scientific">Pseudorhodoferax aquiterrae</name>
    <dbReference type="NCBI Taxonomy" id="747304"/>
    <lineage>
        <taxon>Bacteria</taxon>
        <taxon>Pseudomonadati</taxon>
        <taxon>Pseudomonadota</taxon>
        <taxon>Betaproteobacteria</taxon>
        <taxon>Burkholderiales</taxon>
        <taxon>Comamonadaceae</taxon>
    </lineage>
</organism>
<comment type="caution">
    <text evidence="8">The sequence shown here is derived from an EMBL/GenBank/DDBJ whole genome shotgun (WGS) entry which is preliminary data.</text>
</comment>
<protein>
    <submittedName>
        <fullName evidence="8">Acyl-CoA dehydrogenase</fullName>
    </submittedName>
</protein>
<dbReference type="RefSeq" id="WP_189687675.1">
    <property type="nucleotide sequence ID" value="NZ_BMYK01000007.1"/>
</dbReference>
<dbReference type="InterPro" id="IPR009075">
    <property type="entry name" value="AcylCo_DH/oxidase_C"/>
</dbReference>
<dbReference type="SUPFAM" id="SSF47203">
    <property type="entry name" value="Acyl-CoA dehydrogenase C-terminal domain-like"/>
    <property type="match status" value="1"/>
</dbReference>
<keyword evidence="3" id="KW-0285">Flavoprotein</keyword>
<dbReference type="SUPFAM" id="SSF56645">
    <property type="entry name" value="Acyl-CoA dehydrogenase NM domain-like"/>
    <property type="match status" value="1"/>
</dbReference>
<dbReference type="InterPro" id="IPR013786">
    <property type="entry name" value="AcylCoA_DH/ox_N"/>
</dbReference>
<accession>A0ABQ3G263</accession>
<feature type="domain" description="Acyl-CoA dehydrogenase/oxidase N-terminal" evidence="7">
    <location>
        <begin position="22"/>
        <end position="104"/>
    </location>
</feature>
<reference evidence="9" key="1">
    <citation type="journal article" date="2019" name="Int. J. Syst. Evol. Microbiol.">
        <title>The Global Catalogue of Microorganisms (GCM) 10K type strain sequencing project: providing services to taxonomists for standard genome sequencing and annotation.</title>
        <authorList>
            <consortium name="The Broad Institute Genomics Platform"/>
            <consortium name="The Broad Institute Genome Sequencing Center for Infectious Disease"/>
            <person name="Wu L."/>
            <person name="Ma J."/>
        </authorList>
    </citation>
    <scope>NUCLEOTIDE SEQUENCE [LARGE SCALE GENOMIC DNA]</scope>
    <source>
        <strain evidence="9">KCTC 23314</strain>
    </source>
</reference>
<dbReference type="EMBL" id="BMYK01000007">
    <property type="protein sequence ID" value="GHC84610.1"/>
    <property type="molecule type" value="Genomic_DNA"/>
</dbReference>
<proteinExistence type="inferred from homology"/>
<dbReference type="PANTHER" id="PTHR43884:SF20">
    <property type="entry name" value="ACYL-COA DEHYDROGENASE FADE28"/>
    <property type="match status" value="1"/>
</dbReference>